<organism evidence="2 3">
    <name type="scientific">Collybia nuda</name>
    <dbReference type="NCBI Taxonomy" id="64659"/>
    <lineage>
        <taxon>Eukaryota</taxon>
        <taxon>Fungi</taxon>
        <taxon>Dikarya</taxon>
        <taxon>Basidiomycota</taxon>
        <taxon>Agaricomycotina</taxon>
        <taxon>Agaricomycetes</taxon>
        <taxon>Agaricomycetidae</taxon>
        <taxon>Agaricales</taxon>
        <taxon>Tricholomatineae</taxon>
        <taxon>Clitocybaceae</taxon>
        <taxon>Collybia</taxon>
    </lineage>
</organism>
<evidence type="ECO:0000313" key="3">
    <source>
        <dbReference type="Proteomes" id="UP000807353"/>
    </source>
</evidence>
<reference evidence="2" key="1">
    <citation type="submission" date="2020-11" db="EMBL/GenBank/DDBJ databases">
        <authorList>
            <consortium name="DOE Joint Genome Institute"/>
            <person name="Ahrendt S."/>
            <person name="Riley R."/>
            <person name="Andreopoulos W."/>
            <person name="Labutti K."/>
            <person name="Pangilinan J."/>
            <person name="Ruiz-Duenas F.J."/>
            <person name="Barrasa J.M."/>
            <person name="Sanchez-Garcia M."/>
            <person name="Camarero S."/>
            <person name="Miyauchi S."/>
            <person name="Serrano A."/>
            <person name="Linde D."/>
            <person name="Babiker R."/>
            <person name="Drula E."/>
            <person name="Ayuso-Fernandez I."/>
            <person name="Pacheco R."/>
            <person name="Padilla G."/>
            <person name="Ferreira P."/>
            <person name="Barriuso J."/>
            <person name="Kellner H."/>
            <person name="Castanera R."/>
            <person name="Alfaro M."/>
            <person name="Ramirez L."/>
            <person name="Pisabarro A.G."/>
            <person name="Kuo A."/>
            <person name="Tritt A."/>
            <person name="Lipzen A."/>
            <person name="He G."/>
            <person name="Yan M."/>
            <person name="Ng V."/>
            <person name="Cullen D."/>
            <person name="Martin F."/>
            <person name="Rosso M.-N."/>
            <person name="Henrissat B."/>
            <person name="Hibbett D."/>
            <person name="Martinez A.T."/>
            <person name="Grigoriev I.V."/>
        </authorList>
    </citation>
    <scope>NUCLEOTIDE SEQUENCE</scope>
    <source>
        <strain evidence="2">CBS 247.69</strain>
    </source>
</reference>
<evidence type="ECO:0000313" key="2">
    <source>
        <dbReference type="EMBL" id="KAF9468206.1"/>
    </source>
</evidence>
<dbReference type="OrthoDB" id="2910007at2759"/>
<comment type="caution">
    <text evidence="2">The sequence shown here is derived from an EMBL/GenBank/DDBJ whole genome shotgun (WGS) entry which is preliminary data.</text>
</comment>
<evidence type="ECO:0000256" key="1">
    <source>
        <dbReference type="SAM" id="SignalP"/>
    </source>
</evidence>
<dbReference type="AlphaFoldDB" id="A0A9P5YGK9"/>
<feature type="signal peptide" evidence="1">
    <location>
        <begin position="1"/>
        <end position="17"/>
    </location>
</feature>
<keyword evidence="3" id="KW-1185">Reference proteome</keyword>
<gene>
    <name evidence="2" type="ORF">BDZ94DRAFT_1294652</name>
</gene>
<dbReference type="EMBL" id="MU150234">
    <property type="protein sequence ID" value="KAF9468206.1"/>
    <property type="molecule type" value="Genomic_DNA"/>
</dbReference>
<sequence length="190" mass="19803">MLFRSLVAFAAIVGAFGQTTNTNAAISDIVSNLDVAVHHAIPTISFRRKTHGDPPLLKVTLQANHTATDGTVGTQVNNLIASFNSATAALAGTAVSSGSTTDRPTNDDVSIVFSDVMQQVASGLSGLTDTVVPTFTAMISRLDPAVAATTNQLNTTLPGAVILVHRMMLDAQQFLVREGAWPQTLAALGF</sequence>
<name>A0A9P5YGK9_9AGAR</name>
<feature type="chain" id="PRO_5040472386" evidence="1">
    <location>
        <begin position="18"/>
        <end position="190"/>
    </location>
</feature>
<keyword evidence="1" id="KW-0732">Signal</keyword>
<dbReference type="Proteomes" id="UP000807353">
    <property type="component" value="Unassembled WGS sequence"/>
</dbReference>
<proteinExistence type="predicted"/>
<accession>A0A9P5YGK9</accession>
<protein>
    <submittedName>
        <fullName evidence="2">Uncharacterized protein</fullName>
    </submittedName>
</protein>